<sequence>MSRSINGNGTRRKRATENNPLKSEQIPNSFKKRRRKQAEERKGSCDEFGWEQKKQVDTCAFHFVSLSKEIPISMRELCQLKTGSLEVIIFHIGVCRLGEALQLADADLEKALDVWWLGETEEAYRSLAKAAEILRITHGTNTTFMKELFVKLEEARAELSYKLSSKEEE</sequence>
<evidence type="ECO:0000256" key="1">
    <source>
        <dbReference type="SAM" id="MobiDB-lite"/>
    </source>
</evidence>
<dbReference type="EMBL" id="MLFT02000006">
    <property type="protein sequence ID" value="PHT45547.1"/>
    <property type="molecule type" value="Genomic_DNA"/>
</dbReference>
<protein>
    <submittedName>
        <fullName evidence="2">Uncharacterized protein</fullName>
    </submittedName>
</protein>
<name>A0A2G2WJX7_CAPBA</name>
<gene>
    <name evidence="2" type="ORF">CQW23_14705</name>
</gene>
<dbReference type="Proteomes" id="UP000224567">
    <property type="component" value="Unassembled WGS sequence"/>
</dbReference>
<dbReference type="Gene3D" id="1.25.40.10">
    <property type="entry name" value="Tetratricopeptide repeat domain"/>
    <property type="match status" value="1"/>
</dbReference>
<dbReference type="AlphaFoldDB" id="A0A2G2WJX7"/>
<reference evidence="3" key="2">
    <citation type="journal article" date="2017" name="J. Anim. Genet.">
        <title>Multiple reference genome sequences of hot pepper reveal the massive evolution of plant disease resistance genes by retroduplication.</title>
        <authorList>
            <person name="Kim S."/>
            <person name="Park J."/>
            <person name="Yeom S.-I."/>
            <person name="Kim Y.-M."/>
            <person name="Seo E."/>
            <person name="Kim K.-T."/>
            <person name="Kim M.-S."/>
            <person name="Lee J.M."/>
            <person name="Cheong K."/>
            <person name="Shin H.-S."/>
            <person name="Kim S.-B."/>
            <person name="Han K."/>
            <person name="Lee J."/>
            <person name="Park M."/>
            <person name="Lee H.-A."/>
            <person name="Lee H.-Y."/>
            <person name="Lee Y."/>
            <person name="Oh S."/>
            <person name="Lee J.H."/>
            <person name="Choi E."/>
            <person name="Choi E."/>
            <person name="Lee S.E."/>
            <person name="Jeon J."/>
            <person name="Kim H."/>
            <person name="Choi G."/>
            <person name="Song H."/>
            <person name="Lee J."/>
            <person name="Lee S.-C."/>
            <person name="Kwon J.-K."/>
            <person name="Lee H.-Y."/>
            <person name="Koo N."/>
            <person name="Hong Y."/>
            <person name="Kim R.W."/>
            <person name="Kang W.-H."/>
            <person name="Huh J.H."/>
            <person name="Kang B.-C."/>
            <person name="Yang T.-J."/>
            <person name="Lee Y.-H."/>
            <person name="Bennetzen J.L."/>
            <person name="Choi D."/>
        </authorList>
    </citation>
    <scope>NUCLEOTIDE SEQUENCE [LARGE SCALE GENOMIC DNA]</scope>
    <source>
        <strain evidence="3">cv. PBC81</strain>
    </source>
</reference>
<feature type="region of interest" description="Disordered" evidence="1">
    <location>
        <begin position="1"/>
        <end position="38"/>
    </location>
</feature>
<dbReference type="OrthoDB" id="1306322at2759"/>
<proteinExistence type="predicted"/>
<feature type="compositionally biased region" description="Polar residues" evidence="1">
    <location>
        <begin position="17"/>
        <end position="28"/>
    </location>
</feature>
<accession>A0A2G2WJX7</accession>
<dbReference type="InterPro" id="IPR011990">
    <property type="entry name" value="TPR-like_helical_dom_sf"/>
</dbReference>
<evidence type="ECO:0000313" key="2">
    <source>
        <dbReference type="EMBL" id="PHT45547.1"/>
    </source>
</evidence>
<reference evidence="2 3" key="1">
    <citation type="journal article" date="2017" name="Genome Biol.">
        <title>New reference genome sequences of hot pepper reveal the massive evolution of plant disease-resistance genes by retroduplication.</title>
        <authorList>
            <person name="Kim S."/>
            <person name="Park J."/>
            <person name="Yeom S.I."/>
            <person name="Kim Y.M."/>
            <person name="Seo E."/>
            <person name="Kim K.T."/>
            <person name="Kim M.S."/>
            <person name="Lee J.M."/>
            <person name="Cheong K."/>
            <person name="Shin H.S."/>
            <person name="Kim S.B."/>
            <person name="Han K."/>
            <person name="Lee J."/>
            <person name="Park M."/>
            <person name="Lee H.A."/>
            <person name="Lee H.Y."/>
            <person name="Lee Y."/>
            <person name="Oh S."/>
            <person name="Lee J.H."/>
            <person name="Choi E."/>
            <person name="Choi E."/>
            <person name="Lee S.E."/>
            <person name="Jeon J."/>
            <person name="Kim H."/>
            <person name="Choi G."/>
            <person name="Song H."/>
            <person name="Lee J."/>
            <person name="Lee S.C."/>
            <person name="Kwon J.K."/>
            <person name="Lee H.Y."/>
            <person name="Koo N."/>
            <person name="Hong Y."/>
            <person name="Kim R.W."/>
            <person name="Kang W.H."/>
            <person name="Huh J.H."/>
            <person name="Kang B.C."/>
            <person name="Yang T.J."/>
            <person name="Lee Y.H."/>
            <person name="Bennetzen J.L."/>
            <person name="Choi D."/>
        </authorList>
    </citation>
    <scope>NUCLEOTIDE SEQUENCE [LARGE SCALE GENOMIC DNA]</scope>
    <source>
        <strain evidence="3">cv. PBC81</strain>
    </source>
</reference>
<comment type="caution">
    <text evidence="2">The sequence shown here is derived from an EMBL/GenBank/DDBJ whole genome shotgun (WGS) entry which is preliminary data.</text>
</comment>
<keyword evidence="3" id="KW-1185">Reference proteome</keyword>
<organism evidence="2 3">
    <name type="scientific">Capsicum baccatum</name>
    <name type="common">Peruvian pepper</name>
    <dbReference type="NCBI Taxonomy" id="33114"/>
    <lineage>
        <taxon>Eukaryota</taxon>
        <taxon>Viridiplantae</taxon>
        <taxon>Streptophyta</taxon>
        <taxon>Embryophyta</taxon>
        <taxon>Tracheophyta</taxon>
        <taxon>Spermatophyta</taxon>
        <taxon>Magnoliopsida</taxon>
        <taxon>eudicotyledons</taxon>
        <taxon>Gunneridae</taxon>
        <taxon>Pentapetalae</taxon>
        <taxon>asterids</taxon>
        <taxon>lamiids</taxon>
        <taxon>Solanales</taxon>
        <taxon>Solanaceae</taxon>
        <taxon>Solanoideae</taxon>
        <taxon>Capsiceae</taxon>
        <taxon>Capsicum</taxon>
    </lineage>
</organism>
<dbReference type="STRING" id="33114.A0A2G2WJX7"/>
<evidence type="ECO:0000313" key="3">
    <source>
        <dbReference type="Proteomes" id="UP000224567"/>
    </source>
</evidence>